<proteinExistence type="predicted"/>
<dbReference type="Proteomes" id="UP000028582">
    <property type="component" value="Unassembled WGS sequence"/>
</dbReference>
<name>A0A080Z0H2_PHYNI</name>
<evidence type="ECO:0000313" key="1">
    <source>
        <dbReference type="EMBL" id="ETO60133.1"/>
    </source>
</evidence>
<comment type="caution">
    <text evidence="1">The sequence shown here is derived from an EMBL/GenBank/DDBJ whole genome shotgun (WGS) entry which is preliminary data.</text>
</comment>
<reference evidence="1 2" key="1">
    <citation type="submission" date="2013-11" db="EMBL/GenBank/DDBJ databases">
        <title>The Genome Sequence of Phytophthora parasitica P1976.</title>
        <authorList>
            <consortium name="The Broad Institute Genomics Platform"/>
            <person name="Russ C."/>
            <person name="Tyler B."/>
            <person name="Panabieres F."/>
            <person name="Shan W."/>
            <person name="Tripathy S."/>
            <person name="Grunwald N."/>
            <person name="Machado M."/>
            <person name="Johnson C.S."/>
            <person name="Walker B."/>
            <person name="Young S."/>
            <person name="Zeng Q."/>
            <person name="Gargeya S."/>
            <person name="Fitzgerald M."/>
            <person name="Haas B."/>
            <person name="Abouelleil A."/>
            <person name="Allen A.W."/>
            <person name="Alvarado L."/>
            <person name="Arachchi H.M."/>
            <person name="Berlin A.M."/>
            <person name="Chapman S.B."/>
            <person name="Gainer-Dewar J."/>
            <person name="Goldberg J."/>
            <person name="Griggs A."/>
            <person name="Gujja S."/>
            <person name="Hansen M."/>
            <person name="Howarth C."/>
            <person name="Imamovic A."/>
            <person name="Ireland A."/>
            <person name="Larimer J."/>
            <person name="McCowan C."/>
            <person name="Murphy C."/>
            <person name="Pearson M."/>
            <person name="Poon T.W."/>
            <person name="Priest M."/>
            <person name="Roberts A."/>
            <person name="Saif S."/>
            <person name="Shea T."/>
            <person name="Sisk P."/>
            <person name="Sykes S."/>
            <person name="Wortman J."/>
            <person name="Nusbaum C."/>
            <person name="Birren B."/>
        </authorList>
    </citation>
    <scope>NUCLEOTIDE SEQUENCE [LARGE SCALE GENOMIC DNA]</scope>
    <source>
        <strain evidence="1 2">P1976</strain>
    </source>
</reference>
<dbReference type="EMBL" id="ANJA01003997">
    <property type="protein sequence ID" value="ETO60133.1"/>
    <property type="molecule type" value="Genomic_DNA"/>
</dbReference>
<gene>
    <name evidence="1" type="ORF">F444_21637</name>
</gene>
<protein>
    <submittedName>
        <fullName evidence="1">Uncharacterized protein</fullName>
    </submittedName>
</protein>
<organism evidence="1 2">
    <name type="scientific">Phytophthora nicotianae P1976</name>
    <dbReference type="NCBI Taxonomy" id="1317066"/>
    <lineage>
        <taxon>Eukaryota</taxon>
        <taxon>Sar</taxon>
        <taxon>Stramenopiles</taxon>
        <taxon>Oomycota</taxon>
        <taxon>Peronosporomycetes</taxon>
        <taxon>Peronosporales</taxon>
        <taxon>Peronosporaceae</taxon>
        <taxon>Phytophthora</taxon>
    </lineage>
</organism>
<sequence length="111" mass="12163">MFYGYINCCTMTFWLVIMSPSKWRRSSFGGWLESAGVWILRRLASLLASFSAARAAATASATACGLRNPSGRELREELVRTFSLAFTAPTVNVLLAMIDNDLLGGEHVAKN</sequence>
<evidence type="ECO:0000313" key="2">
    <source>
        <dbReference type="Proteomes" id="UP000028582"/>
    </source>
</evidence>
<accession>A0A080Z0H2</accession>
<dbReference type="AlphaFoldDB" id="A0A080Z0H2"/>